<dbReference type="EMBL" id="OP882271">
    <property type="protein sequence ID" value="WAX22394.1"/>
    <property type="molecule type" value="Genomic_DNA"/>
</dbReference>
<protein>
    <submittedName>
        <fullName evidence="1">Uncharacterized protein</fullName>
    </submittedName>
</protein>
<sequence length="54" mass="5946">MGYTARGAKQLHITHYSFSSPTPTILKFCSGIPYLNPALSSSFPCMLHLPYVSL</sequence>
<dbReference type="Proteomes" id="UP001211688">
    <property type="component" value="Segment"/>
</dbReference>
<dbReference type="RefSeq" id="YP_010719813.1">
    <property type="nucleotide sequence ID" value="NC_072502.1"/>
</dbReference>
<dbReference type="KEGG" id="vg:79412953"/>
<evidence type="ECO:0000313" key="2">
    <source>
        <dbReference type="Proteomes" id="UP001211688"/>
    </source>
</evidence>
<accession>A0AAF0AGU9</accession>
<dbReference type="GeneID" id="79412953"/>
<evidence type="ECO:0000313" key="1">
    <source>
        <dbReference type="EMBL" id="WAX22394.1"/>
    </source>
</evidence>
<keyword evidence="2" id="KW-1185">Reference proteome</keyword>
<reference evidence="1" key="1">
    <citation type="submission" date="2022-11" db="EMBL/GenBank/DDBJ databases">
        <authorList>
            <person name="Jaryenneh J.D."/>
            <person name="Schoeniger J.S."/>
            <person name="Mageeney C.M."/>
        </authorList>
    </citation>
    <scope>NUCLEOTIDE SEQUENCE</scope>
</reference>
<organism evidence="1 2">
    <name type="scientific">Pseudomonas phage MiCath</name>
    <dbReference type="NCBI Taxonomy" id="3003729"/>
    <lineage>
        <taxon>Viruses</taxon>
        <taxon>Duplodnaviria</taxon>
        <taxon>Heunggongvirae</taxon>
        <taxon>Uroviricota</taxon>
        <taxon>Caudoviricetes</taxon>
        <taxon>Queuovirinae</taxon>
        <taxon>Micathvirus</taxon>
        <taxon>Micathvirus micath</taxon>
    </lineage>
</organism>
<name>A0AAF0AGU9_9CAUD</name>
<proteinExistence type="predicted"/>